<dbReference type="EMBL" id="SGPK01000259">
    <property type="protein sequence ID" value="THH05466.1"/>
    <property type="molecule type" value="Genomic_DNA"/>
</dbReference>
<dbReference type="AlphaFoldDB" id="A0A4S4L297"/>
<proteinExistence type="predicted"/>
<evidence type="ECO:0000313" key="2">
    <source>
        <dbReference type="Proteomes" id="UP000308199"/>
    </source>
</evidence>
<keyword evidence="2" id="KW-1185">Reference proteome</keyword>
<name>A0A4S4L297_9AGAM</name>
<gene>
    <name evidence="1" type="ORF">EW145_g4775</name>
</gene>
<dbReference type="Proteomes" id="UP000308199">
    <property type="component" value="Unassembled WGS sequence"/>
</dbReference>
<accession>A0A4S4L297</accession>
<dbReference type="OrthoDB" id="2803568at2759"/>
<evidence type="ECO:0000313" key="1">
    <source>
        <dbReference type="EMBL" id="THH05466.1"/>
    </source>
</evidence>
<protein>
    <submittedName>
        <fullName evidence="1">Uncharacterized protein</fullName>
    </submittedName>
</protein>
<comment type="caution">
    <text evidence="1">The sequence shown here is derived from an EMBL/GenBank/DDBJ whole genome shotgun (WGS) entry which is preliminary data.</text>
</comment>
<reference evidence="1 2" key="1">
    <citation type="submission" date="2019-02" db="EMBL/GenBank/DDBJ databases">
        <title>Genome sequencing of the rare red list fungi Phellinidium pouzarii.</title>
        <authorList>
            <person name="Buettner E."/>
            <person name="Kellner H."/>
        </authorList>
    </citation>
    <scope>NUCLEOTIDE SEQUENCE [LARGE SCALE GENOMIC DNA]</scope>
    <source>
        <strain evidence="1 2">DSM 108285</strain>
    </source>
</reference>
<organism evidence="1 2">
    <name type="scientific">Phellinidium pouzarii</name>
    <dbReference type="NCBI Taxonomy" id="167371"/>
    <lineage>
        <taxon>Eukaryota</taxon>
        <taxon>Fungi</taxon>
        <taxon>Dikarya</taxon>
        <taxon>Basidiomycota</taxon>
        <taxon>Agaricomycotina</taxon>
        <taxon>Agaricomycetes</taxon>
        <taxon>Hymenochaetales</taxon>
        <taxon>Hymenochaetaceae</taxon>
        <taxon>Phellinidium</taxon>
    </lineage>
</organism>
<sequence>MSDIAVTDVDSGVAVGAKDAISESTQTMLPTHLSRILVTLGEVRHVPALMLADIRDVYAYLRNCSIVRFIQRFVAGCWTSLSEKFIDLYDAVVWLITALNKMCRACTSRNVMRLAHVFMVWEPLPLDFVLYVSKEERQKPFEERPGYAGVRMCWRLPDTQCEKNDIWELQFMKFSALAYFPLEQDGSLNVDQIRREWNVDEFELVMVINYQFMIPDRQDPFEPADPHRISSLGLYTLTYGIGHITVVALFSPSPPCTLERTTFFALTRRRLRQWLRKSSAYFTLQSACLFLPFSAAIVSLGTLLQEYSLEEFTKNVVAIAFCYACYTACIHRKYEDWLAYVHVHRGSLAHEDAKEMDFSSTRASSNSMYNYN</sequence>